<dbReference type="PANTHER" id="PTHR33320">
    <property type="entry name" value="METHIONYL-TRNA SYNTHETASE"/>
    <property type="match status" value="1"/>
</dbReference>
<evidence type="ECO:0008006" key="3">
    <source>
        <dbReference type="Google" id="ProtNLM"/>
    </source>
</evidence>
<dbReference type="AlphaFoldDB" id="A0A438KJ57"/>
<dbReference type="PANTHER" id="PTHR33320:SF30">
    <property type="entry name" value="OS04G0606200 PROTEIN"/>
    <property type="match status" value="1"/>
</dbReference>
<name>A0A438KJ57_VITVI</name>
<dbReference type="EMBL" id="QGNW01000005">
    <property type="protein sequence ID" value="RVX21217.1"/>
    <property type="molecule type" value="Genomic_DNA"/>
</dbReference>
<sequence length="67" mass="7773">MCLVFVCDQEERVVGRHPAPGACPYCGGMIQAMDVESAWRFCFLPFFFRTKRKFFCSVCTRRLVIQS</sequence>
<dbReference type="OrthoDB" id="610577at2759"/>
<evidence type="ECO:0000313" key="1">
    <source>
        <dbReference type="EMBL" id="RVX21217.1"/>
    </source>
</evidence>
<dbReference type="Proteomes" id="UP000288805">
    <property type="component" value="Unassembled WGS sequence"/>
</dbReference>
<organism evidence="1 2">
    <name type="scientific">Vitis vinifera</name>
    <name type="common">Grape</name>
    <dbReference type="NCBI Taxonomy" id="29760"/>
    <lineage>
        <taxon>Eukaryota</taxon>
        <taxon>Viridiplantae</taxon>
        <taxon>Streptophyta</taxon>
        <taxon>Embryophyta</taxon>
        <taxon>Tracheophyta</taxon>
        <taxon>Spermatophyta</taxon>
        <taxon>Magnoliopsida</taxon>
        <taxon>eudicotyledons</taxon>
        <taxon>Gunneridae</taxon>
        <taxon>Pentapetalae</taxon>
        <taxon>rosids</taxon>
        <taxon>Vitales</taxon>
        <taxon>Vitaceae</taxon>
        <taxon>Viteae</taxon>
        <taxon>Vitis</taxon>
    </lineage>
</organism>
<comment type="caution">
    <text evidence="1">The sequence shown here is derived from an EMBL/GenBank/DDBJ whole genome shotgun (WGS) entry which is preliminary data.</text>
</comment>
<gene>
    <name evidence="1" type="ORF">CK203_002276</name>
</gene>
<proteinExistence type="predicted"/>
<evidence type="ECO:0000313" key="2">
    <source>
        <dbReference type="Proteomes" id="UP000288805"/>
    </source>
</evidence>
<protein>
    <recommendedName>
        <fullName evidence="3">Methionyl-tRNA synthetase</fullName>
    </recommendedName>
</protein>
<reference evidence="1 2" key="1">
    <citation type="journal article" date="2018" name="PLoS Genet.">
        <title>Population sequencing reveals clonal diversity and ancestral inbreeding in the grapevine cultivar Chardonnay.</title>
        <authorList>
            <person name="Roach M.J."/>
            <person name="Johnson D.L."/>
            <person name="Bohlmann J."/>
            <person name="van Vuuren H.J."/>
            <person name="Jones S.J."/>
            <person name="Pretorius I.S."/>
            <person name="Schmidt S.A."/>
            <person name="Borneman A.R."/>
        </authorList>
    </citation>
    <scope>NUCLEOTIDE SEQUENCE [LARGE SCALE GENOMIC DNA]</scope>
    <source>
        <strain evidence="2">cv. Chardonnay</strain>
        <tissue evidence="1">Leaf</tissue>
    </source>
</reference>
<accession>A0A438KJ57</accession>